<organism evidence="1 2">
    <name type="scientific">Pseudanabaena cinerea FACHB-1277</name>
    <dbReference type="NCBI Taxonomy" id="2949581"/>
    <lineage>
        <taxon>Bacteria</taxon>
        <taxon>Bacillati</taxon>
        <taxon>Cyanobacteriota</taxon>
        <taxon>Cyanophyceae</taxon>
        <taxon>Pseudanabaenales</taxon>
        <taxon>Pseudanabaenaceae</taxon>
        <taxon>Pseudanabaena</taxon>
        <taxon>Pseudanabaena cinerea</taxon>
    </lineage>
</organism>
<evidence type="ECO:0000313" key="1">
    <source>
        <dbReference type="EMBL" id="MBD2151604.1"/>
    </source>
</evidence>
<sequence>MGYQIVRSNSKYSLSNETLAHQRKDPSIKPKKVKFRESPAAEFDFKHDFHHLINTWAYRLAEQNKRFRMDYWEPYLRKLSSFNSLVEKNPSIQSRYLMPSGEIFITGKRKKIPKGFGTKL</sequence>
<gene>
    <name evidence="1" type="ORF">H6F44_15955</name>
</gene>
<dbReference type="Proteomes" id="UP000631421">
    <property type="component" value="Unassembled WGS sequence"/>
</dbReference>
<dbReference type="EMBL" id="JACJPY010000059">
    <property type="protein sequence ID" value="MBD2151604.1"/>
    <property type="molecule type" value="Genomic_DNA"/>
</dbReference>
<comment type="caution">
    <text evidence="1">The sequence shown here is derived from an EMBL/GenBank/DDBJ whole genome shotgun (WGS) entry which is preliminary data.</text>
</comment>
<name>A0A926UV19_9CYAN</name>
<protein>
    <submittedName>
        <fullName evidence="1">Uncharacterized protein</fullName>
    </submittedName>
</protein>
<evidence type="ECO:0000313" key="2">
    <source>
        <dbReference type="Proteomes" id="UP000631421"/>
    </source>
</evidence>
<proteinExistence type="predicted"/>
<accession>A0A926UV19</accession>
<dbReference type="AlphaFoldDB" id="A0A926UV19"/>
<dbReference type="RefSeq" id="WP_190352021.1">
    <property type="nucleotide sequence ID" value="NZ_JACJPY010000059.1"/>
</dbReference>
<reference evidence="1" key="2">
    <citation type="submission" date="2020-08" db="EMBL/GenBank/DDBJ databases">
        <authorList>
            <person name="Chen M."/>
            <person name="Teng W."/>
            <person name="Zhao L."/>
            <person name="Hu C."/>
            <person name="Zhou Y."/>
            <person name="Han B."/>
            <person name="Song L."/>
            <person name="Shu W."/>
        </authorList>
    </citation>
    <scope>NUCLEOTIDE SEQUENCE</scope>
    <source>
        <strain evidence="1">FACHB-1277</strain>
    </source>
</reference>
<reference evidence="1" key="1">
    <citation type="journal article" date="2015" name="ISME J.">
        <title>Draft Genome Sequence of Streptomyces incarnatus NRRL8089, which Produces the Nucleoside Antibiotic Sinefungin.</title>
        <authorList>
            <person name="Oshima K."/>
            <person name="Hattori M."/>
            <person name="Shimizu H."/>
            <person name="Fukuda K."/>
            <person name="Nemoto M."/>
            <person name="Inagaki K."/>
            <person name="Tamura T."/>
        </authorList>
    </citation>
    <scope>NUCLEOTIDE SEQUENCE</scope>
    <source>
        <strain evidence="1">FACHB-1277</strain>
    </source>
</reference>
<keyword evidence="2" id="KW-1185">Reference proteome</keyword>